<dbReference type="Proteomes" id="UP000018439">
    <property type="component" value="Chromosome"/>
</dbReference>
<dbReference type="GO" id="GO:0016787">
    <property type="term" value="F:hydrolase activity"/>
    <property type="evidence" value="ECO:0007669"/>
    <property type="project" value="UniProtKB-KW"/>
</dbReference>
<protein>
    <submittedName>
        <fullName evidence="2">Metal dependent phosphohydrolase</fullName>
    </submittedName>
</protein>
<gene>
    <name evidence="2" type="ORF">Bcop_2457</name>
</gene>
<dbReference type="EMBL" id="CM001167">
    <property type="protein sequence ID" value="EGJ72609.1"/>
    <property type="molecule type" value="Genomic_DNA"/>
</dbReference>
<dbReference type="AlphaFoldDB" id="F3ZP36"/>
<dbReference type="PANTHER" id="PTHR35795">
    <property type="entry name" value="SLR1885 PROTEIN"/>
    <property type="match status" value="1"/>
</dbReference>
<feature type="domain" description="HD" evidence="1">
    <location>
        <begin position="27"/>
        <end position="144"/>
    </location>
</feature>
<name>F3ZP36_9BACE</name>
<dbReference type="InterPro" id="IPR006674">
    <property type="entry name" value="HD_domain"/>
</dbReference>
<dbReference type="HOGENOM" id="CLU_073842_0_1_10"/>
<dbReference type="Gene3D" id="1.10.3210.10">
    <property type="entry name" value="Hypothetical protein af1432"/>
    <property type="match status" value="1"/>
</dbReference>
<sequence length="182" mass="20913">MIFMLDPYTIIDKYYTGSEKLRGVLLVHSKSVTDKALEIAKKHPELNIDERFIYEAGMLHDVGIFKTNAPDIYCHGELPYIAHGYLGADMLREEGFERHALVCERHTGTGLSLDNIMKENLPIPHRDMQPISIEEQVICFADKFFSKTHLDKVKTIEEARNSLVKFGEKGVAKFNHWCDLFL</sequence>
<dbReference type="STRING" id="679937.Bcop_2457"/>
<dbReference type="InterPro" id="IPR003607">
    <property type="entry name" value="HD/PDEase_dom"/>
</dbReference>
<dbReference type="NCBIfam" id="TIGR00277">
    <property type="entry name" value="HDIG"/>
    <property type="match status" value="1"/>
</dbReference>
<organism evidence="2 3">
    <name type="scientific">Bacteroides coprosuis DSM 18011</name>
    <dbReference type="NCBI Taxonomy" id="679937"/>
    <lineage>
        <taxon>Bacteria</taxon>
        <taxon>Pseudomonadati</taxon>
        <taxon>Bacteroidota</taxon>
        <taxon>Bacteroidia</taxon>
        <taxon>Bacteroidales</taxon>
        <taxon>Bacteroidaceae</taxon>
        <taxon>Bacteroides</taxon>
    </lineage>
</organism>
<dbReference type="PANTHER" id="PTHR35795:SF1">
    <property type="entry name" value="BIS(5'-NUCLEOSYL)-TETRAPHOSPHATASE, SYMMETRICAL"/>
    <property type="match status" value="1"/>
</dbReference>
<dbReference type="CDD" id="cd00077">
    <property type="entry name" value="HDc"/>
    <property type="match status" value="1"/>
</dbReference>
<dbReference type="InterPro" id="IPR006675">
    <property type="entry name" value="HDIG_dom"/>
</dbReference>
<dbReference type="eggNOG" id="COG1713">
    <property type="taxonomic scope" value="Bacteria"/>
</dbReference>
<proteinExistence type="predicted"/>
<keyword evidence="3" id="KW-1185">Reference proteome</keyword>
<accession>F3ZP36</accession>
<dbReference type="InterPro" id="IPR051094">
    <property type="entry name" value="Diverse_Catalytic_Enzymes"/>
</dbReference>
<keyword evidence="2" id="KW-0378">Hydrolase</keyword>
<evidence type="ECO:0000313" key="3">
    <source>
        <dbReference type="Proteomes" id="UP000018439"/>
    </source>
</evidence>
<evidence type="ECO:0000313" key="2">
    <source>
        <dbReference type="EMBL" id="EGJ72609.1"/>
    </source>
</evidence>
<dbReference type="SUPFAM" id="SSF109604">
    <property type="entry name" value="HD-domain/PDEase-like"/>
    <property type="match status" value="1"/>
</dbReference>
<evidence type="ECO:0000259" key="1">
    <source>
        <dbReference type="Pfam" id="PF01966"/>
    </source>
</evidence>
<dbReference type="Pfam" id="PF01966">
    <property type="entry name" value="HD"/>
    <property type="match status" value="1"/>
</dbReference>
<reference evidence="2 3" key="1">
    <citation type="journal article" date="2011" name="Stand. Genomic Sci.">
        <title>Non-contiguous finished genome sequence of Bacteroides coprosuis type strain (PC139).</title>
        <authorList>
            <person name="Land M."/>
            <person name="Held B."/>
            <person name="Gronow S."/>
            <person name="Abt B."/>
            <person name="Lucas S."/>
            <person name="Del Rio T.G."/>
            <person name="Nolan M."/>
            <person name="Tice H."/>
            <person name="Cheng J.F."/>
            <person name="Pitluck S."/>
            <person name="Liolios K."/>
            <person name="Pagani I."/>
            <person name="Ivanova N."/>
            <person name="Mavromatis K."/>
            <person name="Mikhailova N."/>
            <person name="Pati A."/>
            <person name="Tapia R."/>
            <person name="Han C."/>
            <person name="Goodwin L."/>
            <person name="Chen A."/>
            <person name="Palaniappan K."/>
            <person name="Hauser L."/>
            <person name="Brambilla E.M."/>
            <person name="Rohde M."/>
            <person name="Goker M."/>
            <person name="Detter J.C."/>
            <person name="Woyke T."/>
            <person name="Bristow J."/>
            <person name="Eisen J.A."/>
            <person name="Markowitz V."/>
            <person name="Hugenholtz P."/>
            <person name="Kyrpides N.C."/>
            <person name="Klenk H.P."/>
            <person name="Lapidus A."/>
        </authorList>
    </citation>
    <scope>NUCLEOTIDE SEQUENCE [LARGE SCALE GENOMIC DNA]</scope>
    <source>
        <strain evidence="2 3">DSM 18011</strain>
    </source>
</reference>